<reference evidence="2 3" key="1">
    <citation type="submission" date="2022-07" db="EMBL/GenBank/DDBJ databases">
        <title>Degradation activity of malathion, p-nitrophenol and potential low-temperature adaptation strategy of Rhodococcus sp. FXJ9.536.</title>
        <authorList>
            <person name="Huang J."/>
            <person name="Huang Y."/>
        </authorList>
    </citation>
    <scope>NUCLEOTIDE SEQUENCE [LARGE SCALE GENOMIC DNA]</scope>
    <source>
        <strain evidence="2 3">FXJ9.536</strain>
    </source>
</reference>
<sequence length="129" mass="14058">MTPDELVTRFCAEWSDPDPAAIAEYFTEDAVYHNIPMEPVSGRDAIREFVTGFVAAFGGIEFRVHRQVGSAGGEDGSGVIMNERVDVFDINDTRVELPVVGVFEIADGKIAAWRDYFDMAPIQAAAAGN</sequence>
<name>A0ABT1QIJ3_9NOCA</name>
<dbReference type="Proteomes" id="UP001524501">
    <property type="component" value="Unassembled WGS sequence"/>
</dbReference>
<evidence type="ECO:0000259" key="1">
    <source>
        <dbReference type="Pfam" id="PF12680"/>
    </source>
</evidence>
<accession>A0ABT1QIJ3</accession>
<dbReference type="SUPFAM" id="SSF54427">
    <property type="entry name" value="NTF2-like"/>
    <property type="match status" value="1"/>
</dbReference>
<dbReference type="InterPro" id="IPR032710">
    <property type="entry name" value="NTF2-like_dom_sf"/>
</dbReference>
<comment type="caution">
    <text evidence="2">The sequence shown here is derived from an EMBL/GenBank/DDBJ whole genome shotgun (WGS) entry which is preliminary data.</text>
</comment>
<organism evidence="2 3">
    <name type="scientific">Rhodococcus tibetensis</name>
    <dbReference type="NCBI Taxonomy" id="2965064"/>
    <lineage>
        <taxon>Bacteria</taxon>
        <taxon>Bacillati</taxon>
        <taxon>Actinomycetota</taxon>
        <taxon>Actinomycetes</taxon>
        <taxon>Mycobacteriales</taxon>
        <taxon>Nocardiaceae</taxon>
        <taxon>Rhodococcus</taxon>
    </lineage>
</organism>
<gene>
    <name evidence="2" type="ORF">NOF53_23420</name>
</gene>
<dbReference type="Gene3D" id="3.10.450.50">
    <property type="match status" value="1"/>
</dbReference>
<dbReference type="CDD" id="cd00531">
    <property type="entry name" value="NTF2_like"/>
    <property type="match status" value="1"/>
</dbReference>
<dbReference type="EMBL" id="JANFQF010000024">
    <property type="protein sequence ID" value="MCQ4122075.1"/>
    <property type="molecule type" value="Genomic_DNA"/>
</dbReference>
<feature type="domain" description="SnoaL-like" evidence="1">
    <location>
        <begin position="7"/>
        <end position="113"/>
    </location>
</feature>
<dbReference type="RefSeq" id="WP_255973266.1">
    <property type="nucleotide sequence ID" value="NZ_JANFQF010000024.1"/>
</dbReference>
<proteinExistence type="predicted"/>
<evidence type="ECO:0000313" key="2">
    <source>
        <dbReference type="EMBL" id="MCQ4122075.1"/>
    </source>
</evidence>
<keyword evidence="3" id="KW-1185">Reference proteome</keyword>
<evidence type="ECO:0000313" key="3">
    <source>
        <dbReference type="Proteomes" id="UP001524501"/>
    </source>
</evidence>
<protein>
    <submittedName>
        <fullName evidence="2">Nuclear transport factor 2 family protein</fullName>
    </submittedName>
</protein>
<dbReference type="InterPro" id="IPR037401">
    <property type="entry name" value="SnoaL-like"/>
</dbReference>
<dbReference type="Pfam" id="PF12680">
    <property type="entry name" value="SnoaL_2"/>
    <property type="match status" value="1"/>
</dbReference>